<sequence>MLSVPGAILHPTGVILSGREGPVEDAATRDQPVEIVVSDEPGAGPALRVDGRAVAVPAGQDPEAVGLAAVAVAARRHGHPIPAVLIADRGSLRWRLLVHPDGATIDDDTPTLAPAGPRPRPRGRLVVAGIALLVLAGGVALAVRPTPAAAPETGVASGPASLAPVSPPGSPEILGPPPAPPPTPPGGAVIPPSSAPPTSHPGRRTRRGRRPAAAPAPQRPRRRHRPRSRRRERPRRRPPWPRSGRTVVLRDGRRPVPDRR</sequence>
<dbReference type="Proteomes" id="UP000321328">
    <property type="component" value="Unassembled WGS sequence"/>
</dbReference>
<gene>
    <name evidence="2" type="ORF">PA7_40400</name>
</gene>
<feature type="compositionally biased region" description="Pro residues" evidence="1">
    <location>
        <begin position="165"/>
        <end position="185"/>
    </location>
</feature>
<protein>
    <submittedName>
        <fullName evidence="2">Uncharacterized protein</fullName>
    </submittedName>
</protein>
<feature type="compositionally biased region" description="Basic and acidic residues" evidence="1">
    <location>
        <begin position="248"/>
        <end position="260"/>
    </location>
</feature>
<reference evidence="2 3" key="1">
    <citation type="submission" date="2019-07" db="EMBL/GenBank/DDBJ databases">
        <title>Whole genome shotgun sequence of Pseudonocardia asaccharolytica NBRC 16224.</title>
        <authorList>
            <person name="Hosoyama A."/>
            <person name="Uohara A."/>
            <person name="Ohji S."/>
            <person name="Ichikawa N."/>
        </authorList>
    </citation>
    <scope>NUCLEOTIDE SEQUENCE [LARGE SCALE GENOMIC DNA]</scope>
    <source>
        <strain evidence="2 3">NBRC 16224</strain>
    </source>
</reference>
<keyword evidence="3" id="KW-1185">Reference proteome</keyword>
<evidence type="ECO:0000256" key="1">
    <source>
        <dbReference type="SAM" id="MobiDB-lite"/>
    </source>
</evidence>
<feature type="compositionally biased region" description="Basic residues" evidence="1">
    <location>
        <begin position="219"/>
        <end position="239"/>
    </location>
</feature>
<evidence type="ECO:0000313" key="2">
    <source>
        <dbReference type="EMBL" id="GEL20203.1"/>
    </source>
</evidence>
<evidence type="ECO:0000313" key="3">
    <source>
        <dbReference type="Proteomes" id="UP000321328"/>
    </source>
</evidence>
<dbReference type="STRING" id="1123024.GCA_000423625_04728"/>
<proteinExistence type="predicted"/>
<feature type="region of interest" description="Disordered" evidence="1">
    <location>
        <begin position="149"/>
        <end position="260"/>
    </location>
</feature>
<comment type="caution">
    <text evidence="2">The sequence shown here is derived from an EMBL/GenBank/DDBJ whole genome shotgun (WGS) entry which is preliminary data.</text>
</comment>
<dbReference type="AlphaFoldDB" id="A0A511D6X7"/>
<accession>A0A511D6X7</accession>
<feature type="compositionally biased region" description="Basic residues" evidence="1">
    <location>
        <begin position="201"/>
        <end position="210"/>
    </location>
</feature>
<organism evidence="2 3">
    <name type="scientific">Pseudonocardia asaccharolytica DSM 44247 = NBRC 16224</name>
    <dbReference type="NCBI Taxonomy" id="1123024"/>
    <lineage>
        <taxon>Bacteria</taxon>
        <taxon>Bacillati</taxon>
        <taxon>Actinomycetota</taxon>
        <taxon>Actinomycetes</taxon>
        <taxon>Pseudonocardiales</taxon>
        <taxon>Pseudonocardiaceae</taxon>
        <taxon>Pseudonocardia</taxon>
    </lineage>
</organism>
<name>A0A511D6X7_9PSEU</name>
<dbReference type="EMBL" id="BJVI01000061">
    <property type="protein sequence ID" value="GEL20203.1"/>
    <property type="molecule type" value="Genomic_DNA"/>
</dbReference>